<dbReference type="EMBL" id="AP006459">
    <property type="protein sequence ID" value="BAC84855.1"/>
    <property type="molecule type" value="Genomic_DNA"/>
</dbReference>
<dbReference type="AlphaFoldDB" id="Q6YSE5"/>
<reference evidence="3" key="2">
    <citation type="journal article" date="2008" name="Nucleic Acids Res.">
        <title>The rice annotation project database (RAP-DB): 2008 update.</title>
        <authorList>
            <consortium name="The rice annotation project (RAP)"/>
        </authorList>
    </citation>
    <scope>GENOME REANNOTATION</scope>
    <source>
        <strain evidence="3">cv. Nipponbare</strain>
    </source>
</reference>
<dbReference type="Proteomes" id="UP000000763">
    <property type="component" value="Chromosome 7"/>
</dbReference>
<evidence type="ECO:0000313" key="2">
    <source>
        <dbReference type="EMBL" id="BAC84855.1"/>
    </source>
</evidence>
<feature type="region of interest" description="Disordered" evidence="1">
    <location>
        <begin position="199"/>
        <end position="237"/>
    </location>
</feature>
<gene>
    <name evidence="2" type="primary">OSJNBa0084D17.16</name>
</gene>
<feature type="compositionally biased region" description="Gly residues" evidence="1">
    <location>
        <begin position="9"/>
        <end position="19"/>
    </location>
</feature>
<protein>
    <submittedName>
        <fullName evidence="2">Uncharacterized protein</fullName>
    </submittedName>
</protein>
<feature type="region of interest" description="Disordered" evidence="1">
    <location>
        <begin position="1"/>
        <end position="180"/>
    </location>
</feature>
<feature type="region of interest" description="Disordered" evidence="1">
    <location>
        <begin position="352"/>
        <end position="371"/>
    </location>
</feature>
<sequence length="371" mass="38682">MGTLWTGGETKGAGDGGLPQGARRGGDRGAGGLGRAARQEAAPLPGQRIQARSWGDGAARRPGGCAAGRRCREVALAEEGDEGAAPGRRWSGAGGEGRKPAATAADATATPMGVRRPRLGALVPVQGRGHAKGPEVAPVRADLVARGRRSTRSGGDPDQGDEGGGGRSGSSAGRRQRRPCKLLARPVWPWRQHSLGVGLAVRGGSGDGSGPHGLERTQGARPCASGRREQDDGGGDRRARMEEEWLGMATLAAPEHVSAADGMDGDEVGQDVDIATGGEAYKEWRNERPCSVYRYGGAKDGRGARRASLRRTEARLGARRGWHGATAWLPTDARRRGSAQCSPGSTFCRTRGGHVNLAGRRKEEGQLGQLR</sequence>
<evidence type="ECO:0000313" key="3">
    <source>
        <dbReference type="Proteomes" id="UP000000763"/>
    </source>
</evidence>
<feature type="compositionally biased region" description="Basic and acidic residues" evidence="1">
    <location>
        <begin position="226"/>
        <end position="237"/>
    </location>
</feature>
<proteinExistence type="predicted"/>
<accession>Q6YSE5</accession>
<feature type="compositionally biased region" description="Gly residues" evidence="1">
    <location>
        <begin position="201"/>
        <end position="211"/>
    </location>
</feature>
<evidence type="ECO:0000256" key="1">
    <source>
        <dbReference type="SAM" id="MobiDB-lite"/>
    </source>
</evidence>
<organism evidence="2 3">
    <name type="scientific">Oryza sativa subsp. japonica</name>
    <name type="common">Rice</name>
    <dbReference type="NCBI Taxonomy" id="39947"/>
    <lineage>
        <taxon>Eukaryota</taxon>
        <taxon>Viridiplantae</taxon>
        <taxon>Streptophyta</taxon>
        <taxon>Embryophyta</taxon>
        <taxon>Tracheophyta</taxon>
        <taxon>Spermatophyta</taxon>
        <taxon>Magnoliopsida</taxon>
        <taxon>Liliopsida</taxon>
        <taxon>Poales</taxon>
        <taxon>Poaceae</taxon>
        <taxon>BOP clade</taxon>
        <taxon>Oryzoideae</taxon>
        <taxon>Oryzeae</taxon>
        <taxon>Oryzinae</taxon>
        <taxon>Oryza</taxon>
        <taxon>Oryza sativa</taxon>
    </lineage>
</organism>
<reference evidence="3" key="1">
    <citation type="journal article" date="2005" name="Nature">
        <title>The map-based sequence of the rice genome.</title>
        <authorList>
            <consortium name="International rice genome sequencing project (IRGSP)"/>
            <person name="Matsumoto T."/>
            <person name="Wu J."/>
            <person name="Kanamori H."/>
            <person name="Katayose Y."/>
            <person name="Fujisawa M."/>
            <person name="Namiki N."/>
            <person name="Mizuno H."/>
            <person name="Yamamoto K."/>
            <person name="Antonio B.A."/>
            <person name="Baba T."/>
            <person name="Sakata K."/>
            <person name="Nagamura Y."/>
            <person name="Aoki H."/>
            <person name="Arikawa K."/>
            <person name="Arita K."/>
            <person name="Bito T."/>
            <person name="Chiden Y."/>
            <person name="Fujitsuka N."/>
            <person name="Fukunaka R."/>
            <person name="Hamada M."/>
            <person name="Harada C."/>
            <person name="Hayashi A."/>
            <person name="Hijishita S."/>
            <person name="Honda M."/>
            <person name="Hosokawa S."/>
            <person name="Ichikawa Y."/>
            <person name="Idonuma A."/>
            <person name="Iijima M."/>
            <person name="Ikeda M."/>
            <person name="Ikeno M."/>
            <person name="Ito K."/>
            <person name="Ito S."/>
            <person name="Ito T."/>
            <person name="Ito Y."/>
            <person name="Ito Y."/>
            <person name="Iwabuchi A."/>
            <person name="Kamiya K."/>
            <person name="Karasawa W."/>
            <person name="Kurita K."/>
            <person name="Katagiri S."/>
            <person name="Kikuta A."/>
            <person name="Kobayashi H."/>
            <person name="Kobayashi N."/>
            <person name="Machita K."/>
            <person name="Maehara T."/>
            <person name="Masukawa M."/>
            <person name="Mizubayashi T."/>
            <person name="Mukai Y."/>
            <person name="Nagasaki H."/>
            <person name="Nagata Y."/>
            <person name="Naito S."/>
            <person name="Nakashima M."/>
            <person name="Nakama Y."/>
            <person name="Nakamichi Y."/>
            <person name="Nakamura M."/>
            <person name="Meguro A."/>
            <person name="Negishi M."/>
            <person name="Ohta I."/>
            <person name="Ohta T."/>
            <person name="Okamoto M."/>
            <person name="Ono N."/>
            <person name="Saji S."/>
            <person name="Sakaguchi M."/>
            <person name="Sakai K."/>
            <person name="Shibata M."/>
            <person name="Shimokawa T."/>
            <person name="Song J."/>
            <person name="Takazaki Y."/>
            <person name="Terasawa K."/>
            <person name="Tsugane M."/>
            <person name="Tsuji K."/>
            <person name="Ueda S."/>
            <person name="Waki K."/>
            <person name="Yamagata H."/>
            <person name="Yamamoto M."/>
            <person name="Yamamoto S."/>
            <person name="Yamane H."/>
            <person name="Yoshiki S."/>
            <person name="Yoshihara R."/>
            <person name="Yukawa K."/>
            <person name="Zhong H."/>
            <person name="Yano M."/>
            <person name="Yuan Q."/>
            <person name="Ouyang S."/>
            <person name="Liu J."/>
            <person name="Jones K.M."/>
            <person name="Gansberger K."/>
            <person name="Moffat K."/>
            <person name="Hill J."/>
            <person name="Bera J."/>
            <person name="Fadrosh D."/>
            <person name="Jin S."/>
            <person name="Johri S."/>
            <person name="Kim M."/>
            <person name="Overton L."/>
            <person name="Reardon M."/>
            <person name="Tsitrin T."/>
            <person name="Vuong H."/>
            <person name="Weaver B."/>
            <person name="Ciecko A."/>
            <person name="Tallon L."/>
            <person name="Jackson J."/>
            <person name="Pai G."/>
            <person name="Aken S.V."/>
            <person name="Utterback T."/>
            <person name="Reidmuller S."/>
            <person name="Feldblyum T."/>
            <person name="Hsiao J."/>
            <person name="Zismann V."/>
            <person name="Iobst S."/>
            <person name="de Vazeille A.R."/>
            <person name="Buell C.R."/>
            <person name="Ying K."/>
            <person name="Li Y."/>
            <person name="Lu T."/>
            <person name="Huang Y."/>
            <person name="Zhao Q."/>
            <person name="Feng Q."/>
            <person name="Zhang L."/>
            <person name="Zhu J."/>
            <person name="Weng Q."/>
            <person name="Mu J."/>
            <person name="Lu Y."/>
            <person name="Fan D."/>
            <person name="Liu Y."/>
            <person name="Guan J."/>
            <person name="Zhang Y."/>
            <person name="Yu S."/>
            <person name="Liu X."/>
            <person name="Zhang Y."/>
            <person name="Hong G."/>
            <person name="Han B."/>
            <person name="Choisne N."/>
            <person name="Demange N."/>
            <person name="Orjeda G."/>
            <person name="Samain S."/>
            <person name="Cattolico L."/>
            <person name="Pelletier E."/>
            <person name="Couloux A."/>
            <person name="Segurens B."/>
            <person name="Wincker P."/>
            <person name="D'Hont A."/>
            <person name="Scarpelli C."/>
            <person name="Weissenbach J."/>
            <person name="Salanoubat M."/>
            <person name="Quetier F."/>
            <person name="Yu Y."/>
            <person name="Kim H.R."/>
            <person name="Rambo T."/>
            <person name="Currie J."/>
            <person name="Collura K."/>
            <person name="Luo M."/>
            <person name="Yang T."/>
            <person name="Ammiraju J.S.S."/>
            <person name="Engler F."/>
            <person name="Soderlund C."/>
            <person name="Wing R.A."/>
            <person name="Palmer L.E."/>
            <person name="de la Bastide M."/>
            <person name="Spiegel L."/>
            <person name="Nascimento L."/>
            <person name="Zutavern T."/>
            <person name="O'Shaughnessy A."/>
            <person name="Dike S."/>
            <person name="Dedhia N."/>
            <person name="Preston R."/>
            <person name="Balija V."/>
            <person name="McCombie W.R."/>
            <person name="Chow T."/>
            <person name="Chen H."/>
            <person name="Chung M."/>
            <person name="Chen C."/>
            <person name="Shaw J."/>
            <person name="Wu H."/>
            <person name="Hsiao K."/>
            <person name="Chao Y."/>
            <person name="Chu M."/>
            <person name="Cheng C."/>
            <person name="Hour A."/>
            <person name="Lee P."/>
            <person name="Lin S."/>
            <person name="Lin Y."/>
            <person name="Liou J."/>
            <person name="Liu S."/>
            <person name="Hsing Y."/>
            <person name="Raghuvanshi S."/>
            <person name="Mohanty A."/>
            <person name="Bharti A.K."/>
            <person name="Gaur A."/>
            <person name="Gupta V."/>
            <person name="Kumar D."/>
            <person name="Ravi V."/>
            <person name="Vij S."/>
            <person name="Kapur A."/>
            <person name="Khurana P."/>
            <person name="Khurana P."/>
            <person name="Khurana J.P."/>
            <person name="Tyagi A.K."/>
            <person name="Gaikwad K."/>
            <person name="Singh A."/>
            <person name="Dalal V."/>
            <person name="Srivastava S."/>
            <person name="Dixit A."/>
            <person name="Pal A.K."/>
            <person name="Ghazi I.A."/>
            <person name="Yadav M."/>
            <person name="Pandit A."/>
            <person name="Bhargava A."/>
            <person name="Sureshbabu K."/>
            <person name="Batra K."/>
            <person name="Sharma T.R."/>
            <person name="Mohapatra T."/>
            <person name="Singh N.K."/>
            <person name="Messing J."/>
            <person name="Nelson A.B."/>
            <person name="Fuks G."/>
            <person name="Kavchok S."/>
            <person name="Keizer G."/>
            <person name="Linton E."/>
            <person name="Llaca V."/>
            <person name="Song R."/>
            <person name="Tanyolac B."/>
            <person name="Young S."/>
            <person name="Ho-Il K."/>
            <person name="Hahn J.H."/>
            <person name="Sangsakoo G."/>
            <person name="Vanavichit A."/>
            <person name="de Mattos Luiz.A.T."/>
            <person name="Zimmer P.D."/>
            <person name="Malone G."/>
            <person name="Dellagostin O."/>
            <person name="de Oliveira A.C."/>
            <person name="Bevan M."/>
            <person name="Bancroft I."/>
            <person name="Minx P."/>
            <person name="Cordum H."/>
            <person name="Wilson R."/>
            <person name="Cheng Z."/>
            <person name="Jin W."/>
            <person name="Jiang J."/>
            <person name="Leong S.A."/>
            <person name="Iwama H."/>
            <person name="Gojobori T."/>
            <person name="Itoh T."/>
            <person name="Niimura Y."/>
            <person name="Fujii Y."/>
            <person name="Habara T."/>
            <person name="Sakai H."/>
            <person name="Sato Y."/>
            <person name="Wilson G."/>
            <person name="Kumar K."/>
            <person name="McCouch S."/>
            <person name="Juretic N."/>
            <person name="Hoen D."/>
            <person name="Wright S."/>
            <person name="Bruskiewich R."/>
            <person name="Bureau T."/>
            <person name="Miyao A."/>
            <person name="Hirochika H."/>
            <person name="Nishikawa T."/>
            <person name="Kadowaki K."/>
            <person name="Sugiura M."/>
            <person name="Burr B."/>
            <person name="Sasaki T."/>
        </authorList>
    </citation>
    <scope>NUCLEOTIDE SEQUENCE [LARGE SCALE GENOMIC DNA]</scope>
    <source>
        <strain evidence="3">cv. Nipponbare</strain>
    </source>
</reference>
<feature type="compositionally biased region" description="Low complexity" evidence="1">
    <location>
        <begin position="101"/>
        <end position="110"/>
    </location>
</feature>
<name>Q6YSE5_ORYSJ</name>